<dbReference type="RefSeq" id="WP_119534591.1">
    <property type="nucleotide sequence ID" value="NZ_NRJF01000084.1"/>
</dbReference>
<proteinExistence type="predicted"/>
<sequence>MTTRNLRSLIEKGDRFLLLQGPIGDFFAKLSLWLQAQGKEVTKINLNGGDEFFYPSNKFTSTYAYHDQLSSFKEYLQYVIKKERIDTLVCFGDCRIYHQIAKEIAQTLNLRFWVFEEGYYRPFYITLEEYGVNAYSHLPREAEFYLEQSANLSEKPEVQVPPAGFFYMAKVAIIYYFFLWWQASEFKYYQHHRSTSLLFYALSWLKAGFRYWSSYLPEKFIIRKVENREYGKFYIFPLQVAIDSQIKVHSKERSVAAYLGKVLVSFAQHAPKDVKLIVKHHPMDRGFTNYKALIKQYLKEYPQLRGRVRYIQNIPLPILMRKAQGVVVVNSTSGLSSLIHNLPTYTLGDCAYDFARLTHQGSLESFWRQPQAPEPQVEQAYNLYHLYHTQINGNFYTQVFLPHHKLAEDLNEYSTPLAP</sequence>
<evidence type="ECO:0000313" key="1">
    <source>
        <dbReference type="EMBL" id="RIY35579.1"/>
    </source>
</evidence>
<dbReference type="CDD" id="cd16441">
    <property type="entry name" value="beta_Kdo_transferase_KpsS"/>
    <property type="match status" value="1"/>
</dbReference>
<evidence type="ECO:0000313" key="2">
    <source>
        <dbReference type="Proteomes" id="UP000265964"/>
    </source>
</evidence>
<name>A0A3A1YEA3_9GAMM</name>
<comment type="caution">
    <text evidence="1">The sequence shown here is derived from an EMBL/GenBank/DDBJ whole genome shotgun (WGS) entry which is preliminary data.</text>
</comment>
<dbReference type="InterPro" id="IPR007833">
    <property type="entry name" value="Capsule_polysaccharide_synth"/>
</dbReference>
<reference evidence="1 2" key="1">
    <citation type="submission" date="2017-08" db="EMBL/GenBank/DDBJ databases">
        <title>Reclassification of Bisgaard taxon 37 and 44.</title>
        <authorList>
            <person name="Christensen H."/>
        </authorList>
    </citation>
    <scope>NUCLEOTIDE SEQUENCE [LARGE SCALE GENOMIC DNA]</scope>
    <source>
        <strain evidence="1 2">EEAB3T1</strain>
    </source>
</reference>
<gene>
    <name evidence="1" type="ORF">CKF59_03470</name>
</gene>
<evidence type="ECO:0008006" key="3">
    <source>
        <dbReference type="Google" id="ProtNLM"/>
    </source>
</evidence>
<dbReference type="Pfam" id="PF05159">
    <property type="entry name" value="Capsule_synth"/>
    <property type="match status" value="1"/>
</dbReference>
<dbReference type="GO" id="GO:0000271">
    <property type="term" value="P:polysaccharide biosynthetic process"/>
    <property type="evidence" value="ECO:0007669"/>
    <property type="project" value="InterPro"/>
</dbReference>
<keyword evidence="2" id="KW-1185">Reference proteome</keyword>
<dbReference type="GO" id="GO:0015774">
    <property type="term" value="P:polysaccharide transport"/>
    <property type="evidence" value="ECO:0007669"/>
    <property type="project" value="InterPro"/>
</dbReference>
<protein>
    <recommendedName>
        <fullName evidence="3">Capsular polysaccharide export protein</fullName>
    </recommendedName>
</protein>
<dbReference type="OrthoDB" id="9794206at2"/>
<organism evidence="1 2">
    <name type="scientific">Psittacicella gerlachiana</name>
    <dbReference type="NCBI Taxonomy" id="2028574"/>
    <lineage>
        <taxon>Bacteria</taxon>
        <taxon>Pseudomonadati</taxon>
        <taxon>Pseudomonadota</taxon>
        <taxon>Gammaproteobacteria</taxon>
        <taxon>Pasteurellales</taxon>
        <taxon>Psittacicellaceae</taxon>
        <taxon>Psittacicella</taxon>
    </lineage>
</organism>
<dbReference type="Proteomes" id="UP000265964">
    <property type="component" value="Unassembled WGS sequence"/>
</dbReference>
<accession>A0A3A1YEA3</accession>
<dbReference type="EMBL" id="NRJF01000084">
    <property type="protein sequence ID" value="RIY35579.1"/>
    <property type="molecule type" value="Genomic_DNA"/>
</dbReference>
<dbReference type="AlphaFoldDB" id="A0A3A1YEA3"/>